<keyword evidence="1" id="KW-1133">Transmembrane helix</keyword>
<dbReference type="SUPFAM" id="SSF52821">
    <property type="entry name" value="Rhodanese/Cell cycle control phosphatase"/>
    <property type="match status" value="1"/>
</dbReference>
<keyword evidence="1" id="KW-0812">Transmembrane</keyword>
<sequence length="141" mass="15259">MAQFFEFFQAHLVLFIALLVVLALLVANELHGNMTGGKKMSTADAVRLINDRDPLIVDIRPAADFKRGHLLGAFHAPAAKIDDYLGQLARDKARPVLVYCALGGSSGTVAEKLRKNGMAEVYPLRGGINAWTTANLPVTTK</sequence>
<dbReference type="PROSITE" id="PS50206">
    <property type="entry name" value="RHODANESE_3"/>
    <property type="match status" value="1"/>
</dbReference>
<evidence type="ECO:0000256" key="1">
    <source>
        <dbReference type="SAM" id="Phobius"/>
    </source>
</evidence>
<dbReference type="PANTHER" id="PTHR43031">
    <property type="entry name" value="FAD-DEPENDENT OXIDOREDUCTASE"/>
    <property type="match status" value="1"/>
</dbReference>
<keyword evidence="4" id="KW-1185">Reference proteome</keyword>
<dbReference type="InterPro" id="IPR001763">
    <property type="entry name" value="Rhodanese-like_dom"/>
</dbReference>
<gene>
    <name evidence="3" type="ORF">G7Y82_00125</name>
</gene>
<feature type="transmembrane region" description="Helical" evidence="1">
    <location>
        <begin position="12"/>
        <end position="30"/>
    </location>
</feature>
<accession>A0A969W985</accession>
<comment type="caution">
    <text evidence="3">The sequence shown here is derived from an EMBL/GenBank/DDBJ whole genome shotgun (WGS) entry which is preliminary data.</text>
</comment>
<dbReference type="Proteomes" id="UP000653472">
    <property type="component" value="Unassembled WGS sequence"/>
</dbReference>
<dbReference type="InterPro" id="IPR050229">
    <property type="entry name" value="GlpE_sulfurtransferase"/>
</dbReference>
<evidence type="ECO:0000313" key="4">
    <source>
        <dbReference type="Proteomes" id="UP000653472"/>
    </source>
</evidence>
<dbReference type="AlphaFoldDB" id="A0A969W985"/>
<proteinExistence type="predicted"/>
<dbReference type="RefSeq" id="WP_168145969.1">
    <property type="nucleotide sequence ID" value="NZ_JAAVXB010000001.1"/>
</dbReference>
<feature type="domain" description="Rhodanese" evidence="2">
    <location>
        <begin position="50"/>
        <end position="140"/>
    </location>
</feature>
<protein>
    <submittedName>
        <fullName evidence="3">Rhodanese-like domain-containing protein</fullName>
    </submittedName>
</protein>
<organism evidence="3 4">
    <name type="scientific">Solimonas marina</name>
    <dbReference type="NCBI Taxonomy" id="2714601"/>
    <lineage>
        <taxon>Bacteria</taxon>
        <taxon>Pseudomonadati</taxon>
        <taxon>Pseudomonadota</taxon>
        <taxon>Gammaproteobacteria</taxon>
        <taxon>Nevskiales</taxon>
        <taxon>Nevskiaceae</taxon>
        <taxon>Solimonas</taxon>
    </lineage>
</organism>
<dbReference type="Pfam" id="PF00581">
    <property type="entry name" value="Rhodanese"/>
    <property type="match status" value="1"/>
</dbReference>
<reference evidence="3" key="1">
    <citation type="submission" date="2020-03" db="EMBL/GenBank/DDBJ databases">
        <title>Solimonas marina sp. nov., isolated from deep seawater of the Pacific Ocean.</title>
        <authorList>
            <person name="Liu X."/>
            <person name="Lai Q."/>
            <person name="Sun F."/>
            <person name="Gai Y."/>
            <person name="Li G."/>
            <person name="Shao Z."/>
        </authorList>
    </citation>
    <scope>NUCLEOTIDE SEQUENCE</scope>
    <source>
        <strain evidence="3">C16B3</strain>
    </source>
</reference>
<evidence type="ECO:0000259" key="2">
    <source>
        <dbReference type="PROSITE" id="PS50206"/>
    </source>
</evidence>
<keyword evidence="1" id="KW-0472">Membrane</keyword>
<dbReference type="EMBL" id="JAAVXB010000001">
    <property type="protein sequence ID" value="NKF20700.1"/>
    <property type="molecule type" value="Genomic_DNA"/>
</dbReference>
<dbReference type="PANTHER" id="PTHR43031:SF18">
    <property type="entry name" value="RHODANESE-RELATED SULFURTRANSFERASES"/>
    <property type="match status" value="1"/>
</dbReference>
<dbReference type="SMART" id="SM00450">
    <property type="entry name" value="RHOD"/>
    <property type="match status" value="1"/>
</dbReference>
<dbReference type="InterPro" id="IPR036873">
    <property type="entry name" value="Rhodanese-like_dom_sf"/>
</dbReference>
<name>A0A969W985_9GAMM</name>
<evidence type="ECO:0000313" key="3">
    <source>
        <dbReference type="EMBL" id="NKF20700.1"/>
    </source>
</evidence>
<dbReference type="CDD" id="cd00158">
    <property type="entry name" value="RHOD"/>
    <property type="match status" value="1"/>
</dbReference>
<dbReference type="Gene3D" id="3.40.250.10">
    <property type="entry name" value="Rhodanese-like domain"/>
    <property type="match status" value="1"/>
</dbReference>